<proteinExistence type="predicted"/>
<dbReference type="EMBL" id="PVRR01000015">
    <property type="protein sequence ID" value="PRT35441.1"/>
    <property type="molecule type" value="Genomic_DNA"/>
</dbReference>
<gene>
    <name evidence="1" type="ORF">C6357_28635</name>
</gene>
<keyword evidence="2" id="KW-1185">Reference proteome</keyword>
<comment type="caution">
    <text evidence="1">The sequence shown here is derived from an EMBL/GenBank/DDBJ whole genome shotgun (WGS) entry which is preliminary data.</text>
</comment>
<dbReference type="Proteomes" id="UP000239236">
    <property type="component" value="Unassembled WGS sequence"/>
</dbReference>
<evidence type="ECO:0000313" key="1">
    <source>
        <dbReference type="EMBL" id="PRT35441.1"/>
    </source>
</evidence>
<accession>A0ABX5DKJ5</accession>
<evidence type="ECO:0000313" key="2">
    <source>
        <dbReference type="Proteomes" id="UP000239236"/>
    </source>
</evidence>
<name>A0ABX5DKJ5_9BACI</name>
<dbReference type="RefSeq" id="WP_106102744.1">
    <property type="nucleotide sequence ID" value="NZ_PVRR01000015.1"/>
</dbReference>
<reference evidence="1 2" key="1">
    <citation type="submission" date="2018-03" db="EMBL/GenBank/DDBJ databases">
        <title>Genotypic and phenotypic analysis of antagonistic Bacillus spp. isolated from rhizosphere soil of plants in Tibet.</title>
        <authorList>
            <person name="Borriss R."/>
            <person name="Lasch P."/>
            <person name="Wu L."/>
            <person name="Wu H."/>
            <person name="Gao X."/>
        </authorList>
    </citation>
    <scope>NUCLEOTIDE SEQUENCE [LARGE SCALE GENOMIC DNA]</scope>
    <source>
        <strain evidence="1 2">NMSW16</strain>
    </source>
</reference>
<organism evidence="1 2">
    <name type="scientific">Bacillus wiedmannii</name>
    <dbReference type="NCBI Taxonomy" id="1890302"/>
    <lineage>
        <taxon>Bacteria</taxon>
        <taxon>Bacillati</taxon>
        <taxon>Bacillota</taxon>
        <taxon>Bacilli</taxon>
        <taxon>Bacillales</taxon>
        <taxon>Bacillaceae</taxon>
        <taxon>Bacillus</taxon>
        <taxon>Bacillus cereus group</taxon>
    </lineage>
</organism>
<evidence type="ECO:0008006" key="3">
    <source>
        <dbReference type="Google" id="ProtNLM"/>
    </source>
</evidence>
<protein>
    <recommendedName>
        <fullName evidence="3">Homing endonuclease LAGLIDADG domain-containing protein</fullName>
    </recommendedName>
</protein>
<sequence length="223" mass="26525">MTNSLIEKNWIDDFIKTDSFSKALGMVWRNGYESAGYFQFTHKSQTVVEKFADYFGKETRSRYREDKGYVEWYMSMNSGHPFIKKAKELGWTPIQEKSRSFPKGEFNKGIFVKTYILMRHDVGIMREKRPKNKIYTRPRLRIHGSTDILEHLNEFMFEELGIKKKKLQTDSKIPKAKSLYFQSYKDIENILKYIGASETLEMLYSFDLGFHDADEFKETHLRE</sequence>